<dbReference type="InterPro" id="IPR016286">
    <property type="entry name" value="FUC_metazoa-typ"/>
</dbReference>
<dbReference type="EC" id="3.2.1.51" evidence="3"/>
<keyword evidence="10" id="KW-1185">Reference proteome</keyword>
<organism evidence="9 10">
    <name type="scientific">Sphaerisporangium corydalis</name>
    <dbReference type="NCBI Taxonomy" id="1441875"/>
    <lineage>
        <taxon>Bacteria</taxon>
        <taxon>Bacillati</taxon>
        <taxon>Actinomycetota</taxon>
        <taxon>Actinomycetes</taxon>
        <taxon>Streptosporangiales</taxon>
        <taxon>Streptosporangiaceae</taxon>
        <taxon>Sphaerisporangium</taxon>
    </lineage>
</organism>
<evidence type="ECO:0000256" key="3">
    <source>
        <dbReference type="ARBA" id="ARBA00012662"/>
    </source>
</evidence>
<dbReference type="PRINTS" id="PR00741">
    <property type="entry name" value="GLHYDRLASE29"/>
</dbReference>
<evidence type="ECO:0000256" key="1">
    <source>
        <dbReference type="ARBA" id="ARBA00004071"/>
    </source>
</evidence>
<dbReference type="InterPro" id="IPR037524">
    <property type="entry name" value="PA14/GLEYA"/>
</dbReference>
<gene>
    <name evidence="9" type="ORF">ACFO8L_33575</name>
</gene>
<dbReference type="RefSeq" id="WP_262843592.1">
    <property type="nucleotide sequence ID" value="NZ_JANZYP010000019.1"/>
</dbReference>
<keyword evidence="4 7" id="KW-0732">Signal</keyword>
<protein>
    <recommendedName>
        <fullName evidence="3">alpha-L-fucosidase</fullName>
        <ecNumber evidence="3">3.2.1.51</ecNumber>
    </recommendedName>
</protein>
<dbReference type="PANTHER" id="PTHR10030:SF37">
    <property type="entry name" value="ALPHA-L-FUCOSIDASE-RELATED"/>
    <property type="match status" value="1"/>
</dbReference>
<accession>A0ABV9ERU9</accession>
<keyword evidence="6" id="KW-0326">Glycosidase</keyword>
<sequence>MRLRSVLATVGALTLLFTLALAGGSAQAAPGRNYVPDDAFTSSRTQWWRDAHFGMFMHFGLYSAYRGEYTRPDGTVCRDAEWIERQCAIPAATYEAKAASFNPSSFDASAVIGAAKAAGQKYLVITAKHHDGFAMWPTAVNNWNIRDRTPFKRDILAELAVAARAQGVKLGFYYSIWDWHDPDAQPGGSNYAAYVTRMKAQVRELLTNYGDIAVMWFDGEWEAPWTAQQGAQLEDYVRTLSPGTIVNNRVGTRGIADGDFGTPEQEIPATPADGQLWESCMTVNDHWGFAAYDTNYKSSATLTRNLVGIAASSGNYLLNVGPDERGVIPSTAVSRLAGVGTWLNTNGAAVYGAGYTGLVSKPSWGVVSRNGNRLYASVYNWPSSGTPLHLTARAPFTITGARVLANGAAVSVTASGDGYDLRPSGSAPDSTASVIALDITPTTARSVGTGSGLTAQFWANTTFSGSPAVTRVDPTVNANWQYEGSPASSIPSTNFSARWTGQVEPRYSQTYTFATLSDDTVRLWVNGQLLINDTSPHGAKIDKGTITLTAGQRYSITMEHTQSGGASNAKLFWSSPDTPQQIVPATQLYPSSTPAATILNDNAAGITYTGAWSTSTGRGFGDHNDDVHYTTTNGDAVSHTFTGTGVDFLTERNSDQGVVDFYIDGVLQSSVNTSNSTRQTQQVVYSRRGLSSGSHTLRAVKRSGTYMLVDRIDVYTG</sequence>
<dbReference type="Gene3D" id="3.90.182.10">
    <property type="entry name" value="Toxin - Anthrax Protective Antigen,domain 1"/>
    <property type="match status" value="1"/>
</dbReference>
<dbReference type="SUPFAM" id="SSF56988">
    <property type="entry name" value="Anthrax protective antigen"/>
    <property type="match status" value="1"/>
</dbReference>
<evidence type="ECO:0000256" key="6">
    <source>
        <dbReference type="ARBA" id="ARBA00023295"/>
    </source>
</evidence>
<evidence type="ECO:0000256" key="2">
    <source>
        <dbReference type="ARBA" id="ARBA00007951"/>
    </source>
</evidence>
<dbReference type="SMART" id="SM00812">
    <property type="entry name" value="Alpha_L_fucos"/>
    <property type="match status" value="1"/>
</dbReference>
<dbReference type="InterPro" id="IPR000933">
    <property type="entry name" value="Glyco_hydro_29"/>
</dbReference>
<dbReference type="EMBL" id="JBHSFN010000028">
    <property type="protein sequence ID" value="MFC4591065.1"/>
    <property type="molecule type" value="Genomic_DNA"/>
</dbReference>
<dbReference type="InterPro" id="IPR011658">
    <property type="entry name" value="PA14_dom"/>
</dbReference>
<evidence type="ECO:0000256" key="4">
    <source>
        <dbReference type="ARBA" id="ARBA00022729"/>
    </source>
</evidence>
<dbReference type="SUPFAM" id="SSF51445">
    <property type="entry name" value="(Trans)glycosidases"/>
    <property type="match status" value="1"/>
</dbReference>
<name>A0ABV9ERU9_9ACTN</name>
<dbReference type="InterPro" id="IPR057739">
    <property type="entry name" value="Glyco_hydro_29_N"/>
</dbReference>
<evidence type="ECO:0000313" key="9">
    <source>
        <dbReference type="EMBL" id="MFC4591065.1"/>
    </source>
</evidence>
<dbReference type="Pfam" id="PF07691">
    <property type="entry name" value="PA14"/>
    <property type="match status" value="1"/>
</dbReference>
<feature type="chain" id="PRO_5047460713" description="alpha-L-fucosidase" evidence="7">
    <location>
        <begin position="29"/>
        <end position="717"/>
    </location>
</feature>
<dbReference type="PROSITE" id="PS51820">
    <property type="entry name" value="PA14"/>
    <property type="match status" value="1"/>
</dbReference>
<feature type="signal peptide" evidence="7">
    <location>
        <begin position="1"/>
        <end position="28"/>
    </location>
</feature>
<dbReference type="Gene3D" id="3.20.20.80">
    <property type="entry name" value="Glycosidases"/>
    <property type="match status" value="1"/>
</dbReference>
<reference evidence="10" key="1">
    <citation type="journal article" date="2019" name="Int. J. Syst. Evol. Microbiol.">
        <title>The Global Catalogue of Microorganisms (GCM) 10K type strain sequencing project: providing services to taxonomists for standard genome sequencing and annotation.</title>
        <authorList>
            <consortium name="The Broad Institute Genomics Platform"/>
            <consortium name="The Broad Institute Genome Sequencing Center for Infectious Disease"/>
            <person name="Wu L."/>
            <person name="Ma J."/>
        </authorList>
    </citation>
    <scope>NUCLEOTIDE SEQUENCE [LARGE SCALE GENOMIC DNA]</scope>
    <source>
        <strain evidence="10">CCUG 49560</strain>
    </source>
</reference>
<comment type="function">
    <text evidence="1">Alpha-L-fucosidase is responsible for hydrolyzing the alpha-1,6-linked fucose joined to the reducing-end N-acetylglucosamine of the carbohydrate moieties of glycoproteins.</text>
</comment>
<dbReference type="PANTHER" id="PTHR10030">
    <property type="entry name" value="ALPHA-L-FUCOSIDASE"/>
    <property type="match status" value="1"/>
</dbReference>
<dbReference type="InterPro" id="IPR017853">
    <property type="entry name" value="GH"/>
</dbReference>
<dbReference type="SMART" id="SM00758">
    <property type="entry name" value="PA14"/>
    <property type="match status" value="1"/>
</dbReference>
<evidence type="ECO:0000313" key="10">
    <source>
        <dbReference type="Proteomes" id="UP001595891"/>
    </source>
</evidence>
<evidence type="ECO:0000256" key="5">
    <source>
        <dbReference type="ARBA" id="ARBA00022801"/>
    </source>
</evidence>
<dbReference type="Pfam" id="PF01120">
    <property type="entry name" value="Alpha_L_fucos"/>
    <property type="match status" value="1"/>
</dbReference>
<proteinExistence type="inferred from homology"/>
<keyword evidence="5" id="KW-0378">Hydrolase</keyword>
<feature type="domain" description="PA14" evidence="8">
    <location>
        <begin position="448"/>
        <end position="587"/>
    </location>
</feature>
<evidence type="ECO:0000259" key="8">
    <source>
        <dbReference type="PROSITE" id="PS51820"/>
    </source>
</evidence>
<dbReference type="Proteomes" id="UP001595891">
    <property type="component" value="Unassembled WGS sequence"/>
</dbReference>
<comment type="caution">
    <text evidence="9">The sequence shown here is derived from an EMBL/GenBank/DDBJ whole genome shotgun (WGS) entry which is preliminary data.</text>
</comment>
<comment type="similarity">
    <text evidence="2">Belongs to the glycosyl hydrolase 29 family.</text>
</comment>
<evidence type="ECO:0000256" key="7">
    <source>
        <dbReference type="SAM" id="SignalP"/>
    </source>
</evidence>